<evidence type="ECO:0000313" key="2">
    <source>
        <dbReference type="Proteomes" id="UP000016491"/>
    </source>
</evidence>
<proteinExistence type="predicted"/>
<comment type="caution">
    <text evidence="1">The sequence shown here is derived from an EMBL/GenBank/DDBJ whole genome shotgun (WGS) entry which is preliminary data.</text>
</comment>
<dbReference type="AlphaFoldDB" id="A0ABC9TT01"/>
<sequence length="48" mass="5750">MPQQIIALTELDFNRFKRFDDVMNFGVEIETMIISRIRPMIVPILRLK</sequence>
<evidence type="ECO:0000313" key="1">
    <source>
        <dbReference type="EMBL" id="ERI74473.1"/>
    </source>
</evidence>
<dbReference type="EMBL" id="AWSU01000323">
    <property type="protein sequence ID" value="ERI74473.1"/>
    <property type="molecule type" value="Genomic_DNA"/>
</dbReference>
<gene>
    <name evidence="1" type="ORF">CLOSYM_03963</name>
</gene>
<reference evidence="1 2" key="1">
    <citation type="submission" date="2013-07" db="EMBL/GenBank/DDBJ databases">
        <authorList>
            <person name="Weinstock G."/>
            <person name="Sodergren E."/>
            <person name="Wylie T."/>
            <person name="Fulton L."/>
            <person name="Fulton R."/>
            <person name="Fronick C."/>
            <person name="O'Laughlin M."/>
            <person name="Godfrey J."/>
            <person name="Miner T."/>
            <person name="Herter B."/>
            <person name="Appelbaum E."/>
            <person name="Cordes M."/>
            <person name="Lek S."/>
            <person name="Wollam A."/>
            <person name="Pepin K.H."/>
            <person name="Palsikar V.B."/>
            <person name="Mitreva M."/>
            <person name="Wilson R.K."/>
        </authorList>
    </citation>
    <scope>NUCLEOTIDE SEQUENCE [LARGE SCALE GENOMIC DNA]</scope>
    <source>
        <strain evidence="1 2">ATCC 14940</strain>
    </source>
</reference>
<dbReference type="Proteomes" id="UP000016491">
    <property type="component" value="Unassembled WGS sequence"/>
</dbReference>
<name>A0ABC9TT01_CLOSY</name>
<protein>
    <submittedName>
        <fullName evidence="1">Uncharacterized protein</fullName>
    </submittedName>
</protein>
<accession>A0ABC9TT01</accession>
<organism evidence="1 2">
    <name type="scientific">[Clostridium] symbiosum ATCC 14940</name>
    <dbReference type="NCBI Taxonomy" id="411472"/>
    <lineage>
        <taxon>Bacteria</taxon>
        <taxon>Bacillati</taxon>
        <taxon>Bacillota</taxon>
        <taxon>Clostridia</taxon>
        <taxon>Lachnospirales</taxon>
        <taxon>Lachnospiraceae</taxon>
        <taxon>Otoolea</taxon>
    </lineage>
</organism>